<protein>
    <submittedName>
        <fullName evidence="2">Uncharacterized protein</fullName>
    </submittedName>
</protein>
<feature type="region of interest" description="Disordered" evidence="1">
    <location>
        <begin position="354"/>
        <end position="415"/>
    </location>
</feature>
<dbReference type="AlphaFoldDB" id="A0AAI8YTV6"/>
<feature type="compositionally biased region" description="Basic and acidic residues" evidence="1">
    <location>
        <begin position="317"/>
        <end position="326"/>
    </location>
</feature>
<proteinExistence type="predicted"/>
<dbReference type="Proteomes" id="UP001296104">
    <property type="component" value="Unassembled WGS sequence"/>
</dbReference>
<evidence type="ECO:0000256" key="1">
    <source>
        <dbReference type="SAM" id="MobiDB-lite"/>
    </source>
</evidence>
<sequence>MVRLTEHSIDLSNNGQSIPSTPRSRSRSKRSTTNLSDLRLAPLSTKFAEPERKAPKSTYDESAEAAFTRQHSSYLQGKSAPSTPGILSRSSSRRSLGAGLSRKSSIYDDDEADDEISYSYAAPPRTSVGAERADFGSGQIPKAKSEAAISGQQQKQNRLSGQGVPVSRRYKYGRRSGAATPRNEHDLQNESWLTHTGAAASALVQEDKGLSWLASRASSTSLAPPESEEDEDDDQYEEMAALSASTANLQLASFDGGSPVSTRVSRWGSRYGSRSVSRRTSRRTSPVGTRTPRRGDFPGYFDDHRPELPEEEAGFVDPDKDQDEHKEVELLGNSNTFGLGNFVDRIMKVDIFRAEDGTDTTDDDTHGDETAEEARKRRSLEMKRRKEEKAKLVSHPPPAPLNDGENGQGDGGGWQDAAWLLSVASKAMF</sequence>
<reference evidence="2" key="1">
    <citation type="submission" date="2023-11" db="EMBL/GenBank/DDBJ databases">
        <authorList>
            <person name="Alioto T."/>
            <person name="Alioto T."/>
            <person name="Gomez Garrido J."/>
        </authorList>
    </citation>
    <scope>NUCLEOTIDE SEQUENCE</scope>
</reference>
<feature type="compositionally biased region" description="Polar residues" evidence="1">
    <location>
        <begin position="69"/>
        <end position="82"/>
    </location>
</feature>
<feature type="compositionally biased region" description="Basic and acidic residues" evidence="1">
    <location>
        <begin position="363"/>
        <end position="391"/>
    </location>
</feature>
<feature type="region of interest" description="Disordered" evidence="1">
    <location>
        <begin position="1"/>
        <end position="193"/>
    </location>
</feature>
<evidence type="ECO:0000313" key="2">
    <source>
        <dbReference type="EMBL" id="CAK3866268.1"/>
    </source>
</evidence>
<feature type="compositionally biased region" description="Polar residues" evidence="1">
    <location>
        <begin position="150"/>
        <end position="160"/>
    </location>
</feature>
<organism evidence="2 3">
    <name type="scientific">Lecanosticta acicola</name>
    <dbReference type="NCBI Taxonomy" id="111012"/>
    <lineage>
        <taxon>Eukaryota</taxon>
        <taxon>Fungi</taxon>
        <taxon>Dikarya</taxon>
        <taxon>Ascomycota</taxon>
        <taxon>Pezizomycotina</taxon>
        <taxon>Dothideomycetes</taxon>
        <taxon>Dothideomycetidae</taxon>
        <taxon>Mycosphaerellales</taxon>
        <taxon>Mycosphaerellaceae</taxon>
        <taxon>Lecanosticta</taxon>
    </lineage>
</organism>
<accession>A0AAI8YTV6</accession>
<feature type="compositionally biased region" description="Low complexity" evidence="1">
    <location>
        <begin position="263"/>
        <end position="275"/>
    </location>
</feature>
<dbReference type="EMBL" id="CAVMBE010000008">
    <property type="protein sequence ID" value="CAK3866268.1"/>
    <property type="molecule type" value="Genomic_DNA"/>
</dbReference>
<gene>
    <name evidence="2" type="ORF">LECACI_7A001904</name>
</gene>
<dbReference type="InterPro" id="IPR025040">
    <property type="entry name" value="DUF3984"/>
</dbReference>
<feature type="region of interest" description="Disordered" evidence="1">
    <location>
        <begin position="214"/>
        <end position="326"/>
    </location>
</feature>
<feature type="compositionally biased region" description="Low complexity" evidence="1">
    <location>
        <begin position="85"/>
        <end position="104"/>
    </location>
</feature>
<name>A0AAI8YTV6_9PEZI</name>
<feature type="compositionally biased region" description="Acidic residues" evidence="1">
    <location>
        <begin position="107"/>
        <end position="116"/>
    </location>
</feature>
<keyword evidence="3" id="KW-1185">Reference proteome</keyword>
<feature type="compositionally biased region" description="Basic and acidic residues" evidence="1">
    <location>
        <begin position="293"/>
        <end position="308"/>
    </location>
</feature>
<feature type="compositionally biased region" description="Acidic residues" evidence="1">
    <location>
        <begin position="226"/>
        <end position="237"/>
    </location>
</feature>
<dbReference type="Pfam" id="PF13136">
    <property type="entry name" value="DUF3984"/>
    <property type="match status" value="1"/>
</dbReference>
<evidence type="ECO:0000313" key="3">
    <source>
        <dbReference type="Proteomes" id="UP001296104"/>
    </source>
</evidence>
<comment type="caution">
    <text evidence="2">The sequence shown here is derived from an EMBL/GenBank/DDBJ whole genome shotgun (WGS) entry which is preliminary data.</text>
</comment>